<dbReference type="EMBL" id="JANPWB010000015">
    <property type="protein sequence ID" value="KAJ1089394.1"/>
    <property type="molecule type" value="Genomic_DNA"/>
</dbReference>
<comment type="caution">
    <text evidence="1">The sequence shown here is derived from an EMBL/GenBank/DDBJ whole genome shotgun (WGS) entry which is preliminary data.</text>
</comment>
<protein>
    <submittedName>
        <fullName evidence="1">Uncharacterized protein</fullName>
    </submittedName>
</protein>
<dbReference type="AlphaFoldDB" id="A0AAV7LEH2"/>
<evidence type="ECO:0000313" key="1">
    <source>
        <dbReference type="EMBL" id="KAJ1089394.1"/>
    </source>
</evidence>
<sequence length="147" mass="16263">MPQYANIYFADQPLGRDISPCYCVPRNVCIQYGGRLVVTNDEAWVLLPNAAQCSFTQLVDSPDRYAALLATAPKERCKNNWLEPLWQVQQNSDVPVERLAWGGNGRACSRPEEPGCACGEVSNMIVAWWLVPELSRAVSANCSSGWA</sequence>
<organism evidence="1 2">
    <name type="scientific">Pleurodeles waltl</name>
    <name type="common">Iberian ribbed newt</name>
    <dbReference type="NCBI Taxonomy" id="8319"/>
    <lineage>
        <taxon>Eukaryota</taxon>
        <taxon>Metazoa</taxon>
        <taxon>Chordata</taxon>
        <taxon>Craniata</taxon>
        <taxon>Vertebrata</taxon>
        <taxon>Euteleostomi</taxon>
        <taxon>Amphibia</taxon>
        <taxon>Batrachia</taxon>
        <taxon>Caudata</taxon>
        <taxon>Salamandroidea</taxon>
        <taxon>Salamandridae</taxon>
        <taxon>Pleurodelinae</taxon>
        <taxon>Pleurodeles</taxon>
    </lineage>
</organism>
<name>A0AAV7LEH2_PLEWA</name>
<evidence type="ECO:0000313" key="2">
    <source>
        <dbReference type="Proteomes" id="UP001066276"/>
    </source>
</evidence>
<reference evidence="1" key="1">
    <citation type="journal article" date="2022" name="bioRxiv">
        <title>Sequencing and chromosome-scale assembly of the giantPleurodeles waltlgenome.</title>
        <authorList>
            <person name="Brown T."/>
            <person name="Elewa A."/>
            <person name="Iarovenko S."/>
            <person name="Subramanian E."/>
            <person name="Araus A.J."/>
            <person name="Petzold A."/>
            <person name="Susuki M."/>
            <person name="Suzuki K.-i.T."/>
            <person name="Hayashi T."/>
            <person name="Toyoda A."/>
            <person name="Oliveira C."/>
            <person name="Osipova E."/>
            <person name="Leigh N.D."/>
            <person name="Simon A."/>
            <person name="Yun M.H."/>
        </authorList>
    </citation>
    <scope>NUCLEOTIDE SEQUENCE</scope>
    <source>
        <strain evidence="1">20211129_DDA</strain>
        <tissue evidence="1">Liver</tissue>
    </source>
</reference>
<accession>A0AAV7LEH2</accession>
<proteinExistence type="predicted"/>
<dbReference type="Proteomes" id="UP001066276">
    <property type="component" value="Chromosome 11"/>
</dbReference>
<keyword evidence="2" id="KW-1185">Reference proteome</keyword>
<gene>
    <name evidence="1" type="ORF">NDU88_002545</name>
</gene>